<evidence type="ECO:0000256" key="4">
    <source>
        <dbReference type="ARBA" id="ARBA00022989"/>
    </source>
</evidence>
<dbReference type="InterPro" id="IPR007156">
    <property type="entry name" value="MamQ_LemA"/>
</dbReference>
<dbReference type="EMBL" id="CP076405">
    <property type="protein sequence ID" value="QWQ21508.2"/>
    <property type="molecule type" value="Genomic_DNA"/>
</dbReference>
<dbReference type="Proteomes" id="UP000682358">
    <property type="component" value="Chromosome"/>
</dbReference>
<evidence type="ECO:0000256" key="2">
    <source>
        <dbReference type="ARBA" id="ARBA00008854"/>
    </source>
</evidence>
<dbReference type="PANTHER" id="PTHR34478">
    <property type="entry name" value="PROTEIN LEMA"/>
    <property type="match status" value="1"/>
</dbReference>
<comment type="subcellular location">
    <subcellularLocation>
        <location evidence="1">Membrane</location>
        <topology evidence="1">Single-pass membrane protein</topology>
    </subcellularLocation>
</comment>
<protein>
    <submittedName>
        <fullName evidence="6">LemA family protein</fullName>
    </submittedName>
</protein>
<dbReference type="SUPFAM" id="SSF140478">
    <property type="entry name" value="LemA-like"/>
    <property type="match status" value="1"/>
</dbReference>
<keyword evidence="3" id="KW-0812">Transmembrane</keyword>
<comment type="similarity">
    <text evidence="2">Belongs to the LemA family.</text>
</comment>
<name>A0AAJ4NJM6_PRORE</name>
<evidence type="ECO:0000313" key="6">
    <source>
        <dbReference type="EMBL" id="QWQ21508.2"/>
    </source>
</evidence>
<evidence type="ECO:0000313" key="7">
    <source>
        <dbReference type="Proteomes" id="UP000682358"/>
    </source>
</evidence>
<dbReference type="InterPro" id="IPR023353">
    <property type="entry name" value="LemA-like_dom_sf"/>
</dbReference>
<keyword evidence="4" id="KW-1133">Transmembrane helix</keyword>
<organism evidence="6 7">
    <name type="scientific">Providencia rettgeri</name>
    <dbReference type="NCBI Taxonomy" id="587"/>
    <lineage>
        <taxon>Bacteria</taxon>
        <taxon>Pseudomonadati</taxon>
        <taxon>Pseudomonadota</taxon>
        <taxon>Gammaproteobacteria</taxon>
        <taxon>Enterobacterales</taxon>
        <taxon>Morganellaceae</taxon>
        <taxon>Providencia</taxon>
    </lineage>
</organism>
<evidence type="ECO:0000256" key="3">
    <source>
        <dbReference type="ARBA" id="ARBA00022692"/>
    </source>
</evidence>
<dbReference type="AlphaFoldDB" id="A0AAJ4NJM6"/>
<proteinExistence type="inferred from homology"/>
<evidence type="ECO:0000256" key="5">
    <source>
        <dbReference type="ARBA" id="ARBA00023136"/>
    </source>
</evidence>
<dbReference type="Gene3D" id="1.20.1440.20">
    <property type="entry name" value="LemA-like domain"/>
    <property type="match status" value="1"/>
</dbReference>
<reference evidence="6" key="1">
    <citation type="submission" date="2021-06" db="EMBL/GenBank/DDBJ databases">
        <title>Emergence of genetically related NDM-1-producing Providencia rettgeri strains in Argentina.</title>
        <authorList>
            <person name="Pasteran F."/>
            <person name="Meo A."/>
            <person name="Gomez S."/>
            <person name="Derdoy L."/>
            <person name="Albronoz E."/>
            <person name="Faccone D."/>
            <person name="Guerriero L."/>
            <person name="Archuby D."/>
            <person name="Tarzia A."/>
            <person name="Lopez M."/>
            <person name="Corso A."/>
        </authorList>
    </citation>
    <scope>NUCLEOTIDE SEQUENCE</scope>
    <source>
        <strain evidence="6">PreM15628</strain>
    </source>
</reference>
<dbReference type="Pfam" id="PF04011">
    <property type="entry name" value="LemA"/>
    <property type="match status" value="1"/>
</dbReference>
<dbReference type="GO" id="GO:0016020">
    <property type="term" value="C:membrane"/>
    <property type="evidence" value="ECO:0007669"/>
    <property type="project" value="UniProtKB-SubCell"/>
</dbReference>
<dbReference type="PANTHER" id="PTHR34478:SF1">
    <property type="entry name" value="PROTEIN LEMA"/>
    <property type="match status" value="1"/>
</dbReference>
<sequence length="207" mass="23512">MTITLIVVFILLLLAVGWGVSIYNRLINARNQVSNQFANIDVILKQRADQIPQLVTITEKAMEHEKALFTSLSDARQRYFNAQNMNEKIAASNEMNRALSSLVAIAENYPTLISGEQFTQLQIALSEVENKIAQRRESFNDATTEYNTAIQMFPDSLIANAFRFTALPLLDISEDEKKYQGVQFKWCQCKGTNTWICIFYSEPSLAL</sequence>
<evidence type="ECO:0000256" key="1">
    <source>
        <dbReference type="ARBA" id="ARBA00004167"/>
    </source>
</evidence>
<keyword evidence="5" id="KW-0472">Membrane</keyword>
<gene>
    <name evidence="6" type="ORF">KOF27_03895</name>
</gene>
<accession>A0AAJ4NJM6</accession>